<keyword evidence="5" id="KW-1185">Reference proteome</keyword>
<dbReference type="GO" id="GO:0034553">
    <property type="term" value="P:mitochondrial respiratory chain complex II assembly"/>
    <property type="evidence" value="ECO:0007669"/>
    <property type="project" value="TreeGrafter"/>
</dbReference>
<dbReference type="PANTHER" id="PTHR28524">
    <property type="entry name" value="SUCCINATE DEHYDROGENASE ASSEMBLY FACTOR 4, MITOCHONDRIAL"/>
    <property type="match status" value="1"/>
</dbReference>
<accession>A0A9Q0M6H2</accession>
<evidence type="ECO:0000313" key="4">
    <source>
        <dbReference type="EMBL" id="KAJ6219749.1"/>
    </source>
</evidence>
<feature type="compositionally biased region" description="Basic and acidic residues" evidence="3">
    <location>
        <begin position="129"/>
        <end position="142"/>
    </location>
</feature>
<evidence type="ECO:0000256" key="2">
    <source>
        <dbReference type="ARBA" id="ARBA00022170"/>
    </source>
</evidence>
<dbReference type="PANTHER" id="PTHR28524:SF3">
    <property type="entry name" value="SUCCINATE DEHYDROGENASE ASSEMBLY FACTOR 4, MITOCHONDRIAL"/>
    <property type="match status" value="1"/>
</dbReference>
<evidence type="ECO:0000256" key="3">
    <source>
        <dbReference type="SAM" id="MobiDB-lite"/>
    </source>
</evidence>
<dbReference type="AlphaFoldDB" id="A0A9Q0M6H2"/>
<dbReference type="Pfam" id="PF07896">
    <property type="entry name" value="DUF1674"/>
    <property type="match status" value="1"/>
</dbReference>
<dbReference type="GO" id="GO:0005739">
    <property type="term" value="C:mitochondrion"/>
    <property type="evidence" value="ECO:0007669"/>
    <property type="project" value="TreeGrafter"/>
</dbReference>
<organism evidence="4 5">
    <name type="scientific">Blomia tropicalis</name>
    <name type="common">Mite</name>
    <dbReference type="NCBI Taxonomy" id="40697"/>
    <lineage>
        <taxon>Eukaryota</taxon>
        <taxon>Metazoa</taxon>
        <taxon>Ecdysozoa</taxon>
        <taxon>Arthropoda</taxon>
        <taxon>Chelicerata</taxon>
        <taxon>Arachnida</taxon>
        <taxon>Acari</taxon>
        <taxon>Acariformes</taxon>
        <taxon>Sarcoptiformes</taxon>
        <taxon>Astigmata</taxon>
        <taxon>Glycyphagoidea</taxon>
        <taxon>Echimyopodidae</taxon>
        <taxon>Blomia</taxon>
    </lineage>
</organism>
<proteinExistence type="inferred from homology"/>
<reference evidence="4" key="1">
    <citation type="submission" date="2022-12" db="EMBL/GenBank/DDBJ databases">
        <title>Genome assemblies of Blomia tropicalis.</title>
        <authorList>
            <person name="Cui Y."/>
        </authorList>
    </citation>
    <scope>NUCLEOTIDE SEQUENCE</scope>
    <source>
        <tissue evidence="4">Adult mites</tissue>
    </source>
</reference>
<comment type="caution">
    <text evidence="4">The sequence shown here is derived from an EMBL/GenBank/DDBJ whole genome shotgun (WGS) entry which is preliminary data.</text>
</comment>
<dbReference type="EMBL" id="JAPWDV010000002">
    <property type="protein sequence ID" value="KAJ6219749.1"/>
    <property type="molecule type" value="Genomic_DNA"/>
</dbReference>
<protein>
    <recommendedName>
        <fullName evidence="2">Succinate dehydrogenase assembly factor 4, mitochondrial</fullName>
    </recommendedName>
</protein>
<feature type="region of interest" description="Disordered" evidence="3">
    <location>
        <begin position="64"/>
        <end position="142"/>
    </location>
</feature>
<dbReference type="Proteomes" id="UP001142055">
    <property type="component" value="Chromosome 2"/>
</dbReference>
<name>A0A9Q0M6H2_BLOTA</name>
<dbReference type="OrthoDB" id="201362at2759"/>
<gene>
    <name evidence="4" type="ORF">RDWZM_005561</name>
</gene>
<dbReference type="InterPro" id="IPR012875">
    <property type="entry name" value="SDHF4"/>
</dbReference>
<evidence type="ECO:0000313" key="5">
    <source>
        <dbReference type="Proteomes" id="UP001142055"/>
    </source>
</evidence>
<comment type="similarity">
    <text evidence="1">Belongs to the SDHAF4 family.</text>
</comment>
<feature type="compositionally biased region" description="Polar residues" evidence="3">
    <location>
        <begin position="87"/>
        <end position="101"/>
    </location>
</feature>
<sequence length="142" mass="15761">MRNEPTRLERSDPKKIELIATFNNTFEISTVQLSSCLHSTKSSLGDDIEPMSARERARKRIAEIESEQLTSPNSPIGILNRSPGGDPNSQNTDLETSTSPEQLVFAPFPDNVNPNTGEVRGPTGPEPTRYGDWERKGRCSDF</sequence>
<evidence type="ECO:0000256" key="1">
    <source>
        <dbReference type="ARBA" id="ARBA00005701"/>
    </source>
</evidence>